<dbReference type="Proteomes" id="UP000186303">
    <property type="component" value="Chromosome 2"/>
</dbReference>
<dbReference type="GO" id="GO:0008250">
    <property type="term" value="C:oligosaccharyltransferase complex"/>
    <property type="evidence" value="ECO:0007669"/>
    <property type="project" value="UniProtKB-UniRule"/>
</dbReference>
<proteinExistence type="inferred from homology"/>
<comment type="subcellular location">
    <subcellularLocation>
        <location evidence="1 6">Membrane</location>
        <topology evidence="1 6">Multi-pass membrane protein</topology>
    </subcellularLocation>
</comment>
<dbReference type="OrthoDB" id="2503643at2759"/>
<feature type="transmembrane region" description="Helical" evidence="6">
    <location>
        <begin position="62"/>
        <end position="85"/>
    </location>
</feature>
<keyword evidence="4 6" id="KW-1133">Transmembrane helix</keyword>
<comment type="similarity">
    <text evidence="2 6">Belongs to the OST5 family.</text>
</comment>
<dbReference type="Pfam" id="PF05251">
    <property type="entry name" value="Ost5"/>
    <property type="match status" value="1"/>
</dbReference>
<comment type="subunit">
    <text evidence="6">Component of the oligosaccharyltransferase (OST) complex.</text>
</comment>
<evidence type="ECO:0000256" key="6">
    <source>
        <dbReference type="RuleBase" id="RU367008"/>
    </source>
</evidence>
<evidence type="ECO:0000256" key="2">
    <source>
        <dbReference type="ARBA" id="ARBA00009825"/>
    </source>
</evidence>
<comment type="function">
    <text evidence="6">Subunit of the oligosaccharyl transferase (OST) complex that catalyzes the initial transfer of a defined glycan (Glc(3)Man(9)GlcNAc(2) in eukaryotes) from the lipid carrier dolichol-pyrophosphate to an asparagine residue within an Asn-X-Ser/Thr consensus motif in nascent polypeptide chains, the first step in protein N-glycosylation. N-glycosylation occurs cotranslationally and the complex associates with the Sec61 complex at the channel-forming translocon complex that mediates protein translocation across the endoplasmic reticulum (ER). All subunits are required for a maximal enzyme activity.</text>
</comment>
<evidence type="ECO:0000256" key="4">
    <source>
        <dbReference type="ARBA" id="ARBA00022989"/>
    </source>
</evidence>
<evidence type="ECO:0000256" key="3">
    <source>
        <dbReference type="ARBA" id="ARBA00022692"/>
    </source>
</evidence>
<protein>
    <recommendedName>
        <fullName evidence="6">Dolichyl-diphosphooligosaccharide-protein glycosyltransferase subunit OST5</fullName>
    </recommendedName>
</protein>
<evidence type="ECO:0000313" key="8">
    <source>
        <dbReference type="Proteomes" id="UP000186303"/>
    </source>
</evidence>
<evidence type="ECO:0000256" key="5">
    <source>
        <dbReference type="ARBA" id="ARBA00023136"/>
    </source>
</evidence>
<dbReference type="STRING" id="1230383.A0A1M8A2L1"/>
<accession>A0A1M8A2L1</accession>
<reference evidence="8" key="1">
    <citation type="journal article" date="2017" name="Nucleic Acids Res.">
        <title>Proteogenomics produces comprehensive and highly accurate protein-coding gene annotation in a complete genome assembly of Malassezia sympodialis.</title>
        <authorList>
            <person name="Zhu Y."/>
            <person name="Engstroem P.G."/>
            <person name="Tellgren-Roth C."/>
            <person name="Baudo C.D."/>
            <person name="Kennell J.C."/>
            <person name="Sun S."/>
            <person name="Billmyre R.B."/>
            <person name="Schroeder M.S."/>
            <person name="Andersson A."/>
            <person name="Holm T."/>
            <person name="Sigurgeirsson B."/>
            <person name="Wu G."/>
            <person name="Sankaranarayanan S.R."/>
            <person name="Siddharthan R."/>
            <person name="Sanyal K."/>
            <person name="Lundeberg J."/>
            <person name="Nystedt B."/>
            <person name="Boekhout T."/>
            <person name="Dawson T.L. Jr."/>
            <person name="Heitman J."/>
            <person name="Scheynius A."/>
            <person name="Lehtioe J."/>
        </authorList>
    </citation>
    <scope>NUCLEOTIDE SEQUENCE [LARGE SCALE GENOMIC DNA]</scope>
    <source>
        <strain evidence="8">ATCC 42132</strain>
    </source>
</reference>
<name>A0A1M8A2L1_MALS4</name>
<dbReference type="GO" id="GO:0006487">
    <property type="term" value="P:protein N-linked glycosylation"/>
    <property type="evidence" value="ECO:0007669"/>
    <property type="project" value="UniProtKB-UniRule"/>
</dbReference>
<keyword evidence="5 6" id="KW-0472">Membrane</keyword>
<sequence>MSGMIELYDRVQREFIEWPVWEPSIPPKFFPQIAVVTLALAFLMAFYFTTLPRAGSSIKEPIVAVAGSLLAGIGVVALFNSVGIYL</sequence>
<dbReference type="VEuPathDB" id="FungiDB:MSYG_0979"/>
<organism evidence="7 8">
    <name type="scientific">Malassezia sympodialis (strain ATCC 42132)</name>
    <name type="common">Atopic eczema-associated yeast</name>
    <dbReference type="NCBI Taxonomy" id="1230383"/>
    <lineage>
        <taxon>Eukaryota</taxon>
        <taxon>Fungi</taxon>
        <taxon>Dikarya</taxon>
        <taxon>Basidiomycota</taxon>
        <taxon>Ustilaginomycotina</taxon>
        <taxon>Malasseziomycetes</taxon>
        <taxon>Malasseziales</taxon>
        <taxon>Malasseziaceae</taxon>
        <taxon>Malassezia</taxon>
    </lineage>
</organism>
<keyword evidence="3 6" id="KW-0812">Transmembrane</keyword>
<dbReference type="InterPro" id="IPR007915">
    <property type="entry name" value="TMEM258/Ost5"/>
</dbReference>
<evidence type="ECO:0000313" key="7">
    <source>
        <dbReference type="EMBL" id="SHO76641.1"/>
    </source>
</evidence>
<dbReference type="AlphaFoldDB" id="A0A1M8A2L1"/>
<dbReference type="EMBL" id="LT671822">
    <property type="protein sequence ID" value="SHO76641.1"/>
    <property type="molecule type" value="Genomic_DNA"/>
</dbReference>
<keyword evidence="8" id="KW-1185">Reference proteome</keyword>
<gene>
    <name evidence="7" type="ORF">MSYG_0979</name>
</gene>
<feature type="transmembrane region" description="Helical" evidence="6">
    <location>
        <begin position="29"/>
        <end position="50"/>
    </location>
</feature>
<evidence type="ECO:0000256" key="1">
    <source>
        <dbReference type="ARBA" id="ARBA00004141"/>
    </source>
</evidence>